<dbReference type="EMBL" id="PFAP01000013">
    <property type="protein sequence ID" value="PIR94219.1"/>
    <property type="molecule type" value="Genomic_DNA"/>
</dbReference>
<evidence type="ECO:0000256" key="5">
    <source>
        <dbReference type="ARBA" id="ARBA00022679"/>
    </source>
</evidence>
<feature type="binding site" evidence="12">
    <location>
        <begin position="121"/>
        <end position="125"/>
    </location>
    <ligand>
        <name>UDP-N-acetyl-alpha-D-glucosamine</name>
        <dbReference type="ChEBI" id="CHEBI:57705"/>
    </ligand>
</feature>
<keyword evidence="5 12" id="KW-0808">Transferase</keyword>
<evidence type="ECO:0000256" key="9">
    <source>
        <dbReference type="ARBA" id="ARBA00023316"/>
    </source>
</evidence>
<dbReference type="NCBIfam" id="TIGR01072">
    <property type="entry name" value="murA"/>
    <property type="match status" value="1"/>
</dbReference>
<evidence type="ECO:0000259" key="13">
    <source>
        <dbReference type="Pfam" id="PF00275"/>
    </source>
</evidence>
<keyword evidence="6 12" id="KW-0133">Cell shape</keyword>
<comment type="caution">
    <text evidence="12">Lacks conserved residue(s) required for the propagation of feature annotation.</text>
</comment>
<feature type="binding site" evidence="12">
    <location>
        <begin position="22"/>
        <end position="23"/>
    </location>
    <ligand>
        <name>phosphoenolpyruvate</name>
        <dbReference type="ChEBI" id="CHEBI:58702"/>
    </ligand>
</feature>
<comment type="pathway">
    <text evidence="2 12">Cell wall biogenesis; peptidoglycan biosynthesis.</text>
</comment>
<feature type="active site" description="Proton donor" evidence="12">
    <location>
        <position position="116"/>
    </location>
</feature>
<feature type="modified residue" description="2-(S-cysteinyl)pyruvic acid O-phosphothioketal" evidence="12">
    <location>
        <position position="116"/>
    </location>
</feature>
<dbReference type="GO" id="GO:0019277">
    <property type="term" value="P:UDP-N-acetylgalactosamine biosynthetic process"/>
    <property type="evidence" value="ECO:0007669"/>
    <property type="project" value="InterPro"/>
</dbReference>
<evidence type="ECO:0000256" key="3">
    <source>
        <dbReference type="ARBA" id="ARBA00022490"/>
    </source>
</evidence>
<comment type="function">
    <text evidence="12">Cell wall formation. Adds enolpyruvyl to UDP-N-acetylglucosamine.</text>
</comment>
<gene>
    <name evidence="12 14" type="primary">murA</name>
    <name evidence="14" type="ORF">COT97_02550</name>
</gene>
<evidence type="ECO:0000256" key="10">
    <source>
        <dbReference type="ARBA" id="ARBA00038367"/>
    </source>
</evidence>
<feature type="binding site" evidence="12">
    <location>
        <position position="326"/>
    </location>
    <ligand>
        <name>UDP-N-acetyl-alpha-D-glucosamine</name>
        <dbReference type="ChEBI" id="CHEBI:57705"/>
    </ligand>
</feature>
<dbReference type="GO" id="GO:0009252">
    <property type="term" value="P:peptidoglycan biosynthetic process"/>
    <property type="evidence" value="ECO:0007669"/>
    <property type="project" value="UniProtKB-UniRule"/>
</dbReference>
<organism evidence="14 15">
    <name type="scientific">Candidatus Falkowbacteria bacterium CG10_big_fil_rev_8_21_14_0_10_39_11</name>
    <dbReference type="NCBI Taxonomy" id="1974565"/>
    <lineage>
        <taxon>Bacteria</taxon>
        <taxon>Candidatus Falkowiibacteriota</taxon>
    </lineage>
</organism>
<evidence type="ECO:0000256" key="8">
    <source>
        <dbReference type="ARBA" id="ARBA00023306"/>
    </source>
</evidence>
<keyword evidence="12" id="KW-0670">Pyruvate</keyword>
<evidence type="ECO:0000313" key="15">
    <source>
        <dbReference type="Proteomes" id="UP000229901"/>
    </source>
</evidence>
<keyword evidence="3 12" id="KW-0963">Cytoplasm</keyword>
<dbReference type="InterPro" id="IPR050068">
    <property type="entry name" value="MurA_subfamily"/>
</dbReference>
<evidence type="ECO:0000256" key="2">
    <source>
        <dbReference type="ARBA" id="ARBA00004752"/>
    </source>
</evidence>
<evidence type="ECO:0000256" key="6">
    <source>
        <dbReference type="ARBA" id="ARBA00022960"/>
    </source>
</evidence>
<dbReference type="GO" id="GO:0008760">
    <property type="term" value="F:UDP-N-acetylglucosamine 1-carboxyvinyltransferase activity"/>
    <property type="evidence" value="ECO:0007669"/>
    <property type="project" value="UniProtKB-UniRule"/>
</dbReference>
<evidence type="ECO:0000256" key="11">
    <source>
        <dbReference type="ARBA" id="ARBA00047527"/>
    </source>
</evidence>
<evidence type="ECO:0000256" key="7">
    <source>
        <dbReference type="ARBA" id="ARBA00022984"/>
    </source>
</evidence>
<dbReference type="UniPathway" id="UPA00219"/>
<comment type="subcellular location">
    <subcellularLocation>
        <location evidence="1 12">Cytoplasm</location>
    </subcellularLocation>
</comment>
<dbReference type="GO" id="GO:0051301">
    <property type="term" value="P:cell division"/>
    <property type="evidence" value="ECO:0007669"/>
    <property type="project" value="UniProtKB-KW"/>
</dbReference>
<dbReference type="EC" id="2.5.1.7" evidence="12"/>
<comment type="catalytic activity">
    <reaction evidence="11 12">
        <text>phosphoenolpyruvate + UDP-N-acetyl-alpha-D-glucosamine = UDP-N-acetyl-3-O-(1-carboxyvinyl)-alpha-D-glucosamine + phosphate</text>
        <dbReference type="Rhea" id="RHEA:18681"/>
        <dbReference type="ChEBI" id="CHEBI:43474"/>
        <dbReference type="ChEBI" id="CHEBI:57705"/>
        <dbReference type="ChEBI" id="CHEBI:58702"/>
        <dbReference type="ChEBI" id="CHEBI:68483"/>
        <dbReference type="EC" id="2.5.1.7"/>
    </reaction>
</comment>
<feature type="binding site" evidence="12">
    <location>
        <position position="304"/>
    </location>
    <ligand>
        <name>UDP-N-acetyl-alpha-D-glucosamine</name>
        <dbReference type="ChEBI" id="CHEBI:57705"/>
    </ligand>
</feature>
<dbReference type="SUPFAM" id="SSF55205">
    <property type="entry name" value="EPT/RTPC-like"/>
    <property type="match status" value="1"/>
</dbReference>
<dbReference type="HAMAP" id="MF_00111">
    <property type="entry name" value="MurA"/>
    <property type="match status" value="1"/>
</dbReference>
<dbReference type="InterPro" id="IPR036968">
    <property type="entry name" value="Enolpyruvate_Tfrase_sf"/>
</dbReference>
<evidence type="ECO:0000313" key="14">
    <source>
        <dbReference type="EMBL" id="PIR94219.1"/>
    </source>
</evidence>
<dbReference type="Gene3D" id="3.65.10.10">
    <property type="entry name" value="Enolpyruvate transferase domain"/>
    <property type="match status" value="2"/>
</dbReference>
<dbReference type="Proteomes" id="UP000229901">
    <property type="component" value="Unassembled WGS sequence"/>
</dbReference>
<dbReference type="PANTHER" id="PTHR43783:SF1">
    <property type="entry name" value="UDP-N-ACETYLGLUCOSAMINE 1-CARBOXYVINYLTRANSFERASE"/>
    <property type="match status" value="1"/>
</dbReference>
<feature type="binding site" evidence="12">
    <location>
        <position position="92"/>
    </location>
    <ligand>
        <name>UDP-N-acetyl-alpha-D-glucosamine</name>
        <dbReference type="ChEBI" id="CHEBI:57705"/>
    </ligand>
</feature>
<dbReference type="InterPro" id="IPR001986">
    <property type="entry name" value="Enolpyruvate_Tfrase_dom"/>
</dbReference>
<keyword evidence="9 12" id="KW-0961">Cell wall biogenesis/degradation</keyword>
<evidence type="ECO:0000256" key="4">
    <source>
        <dbReference type="ARBA" id="ARBA00022618"/>
    </source>
</evidence>
<keyword evidence="4 12" id="KW-0132">Cell division</keyword>
<dbReference type="GO" id="GO:0071555">
    <property type="term" value="P:cell wall organization"/>
    <property type="evidence" value="ECO:0007669"/>
    <property type="project" value="UniProtKB-KW"/>
</dbReference>
<name>A0A2H0V733_9BACT</name>
<proteinExistence type="inferred from homology"/>
<sequence length="418" mass="46069">MSKFIINGGKALSGEISVMGAKNAALKILAASLLSDKEITINNVPNIEEVNRLLELMETIGTKYTRDNERLIIKTAEITDTKLPEDLVKKIRAAVLLIGPLLVRTGEARLPHPGGCAIGQRPIDLFLEGFRRFGAEVKEEKDEYYFKAKKIKGMTFIFPKISVTATEAMMMTATLAEGTTILKNAACEPEIPALAEYLNRVGAKITGAGTHTIVIEGVKELSADSYAVIPDRIEAGSFAILGALIGHDIKVVNCRPDHLESLWTMFDAMGVDYQLGDDYVQVFGGKKLKTVNIQTHEYPGFITDLQQPFTVLLTQSEGMSLVHETIFESRLFYTDMLRQMGANIIMCDPHRVIVNGPTKLYGRKLTSPDLRAGFAMVLAGLVAEGETEIDNIYQIDRGYSQIEKRLQSIGADIKRVVD</sequence>
<dbReference type="CDD" id="cd01555">
    <property type="entry name" value="UdpNAET"/>
    <property type="match status" value="1"/>
</dbReference>
<evidence type="ECO:0000256" key="1">
    <source>
        <dbReference type="ARBA" id="ARBA00004496"/>
    </source>
</evidence>
<dbReference type="NCBIfam" id="NF006873">
    <property type="entry name" value="PRK09369.1"/>
    <property type="match status" value="1"/>
</dbReference>
<dbReference type="GO" id="GO:0005737">
    <property type="term" value="C:cytoplasm"/>
    <property type="evidence" value="ECO:0007669"/>
    <property type="project" value="UniProtKB-SubCell"/>
</dbReference>
<dbReference type="GO" id="GO:0008360">
    <property type="term" value="P:regulation of cell shape"/>
    <property type="evidence" value="ECO:0007669"/>
    <property type="project" value="UniProtKB-KW"/>
</dbReference>
<accession>A0A2H0V733</accession>
<feature type="domain" description="Enolpyruvate transferase" evidence="13">
    <location>
        <begin position="7"/>
        <end position="406"/>
    </location>
</feature>
<protein>
    <recommendedName>
        <fullName evidence="12">UDP-N-acetylglucosamine 1-carboxyvinyltransferase</fullName>
        <ecNumber evidence="12">2.5.1.7</ecNumber>
    </recommendedName>
    <alternativeName>
        <fullName evidence="12">Enoylpyruvate transferase</fullName>
    </alternativeName>
    <alternativeName>
        <fullName evidence="12">UDP-N-acetylglucosamine enolpyruvyl transferase</fullName>
        <shortName evidence="12">EPT</shortName>
    </alternativeName>
</protein>
<dbReference type="PANTHER" id="PTHR43783">
    <property type="entry name" value="UDP-N-ACETYLGLUCOSAMINE 1-CARBOXYVINYLTRANSFERASE"/>
    <property type="match status" value="1"/>
</dbReference>
<evidence type="ECO:0000256" key="12">
    <source>
        <dbReference type="HAMAP-Rule" id="MF_00111"/>
    </source>
</evidence>
<comment type="similarity">
    <text evidence="10 12">Belongs to the EPSP synthase family. MurA subfamily.</text>
</comment>
<reference evidence="15" key="1">
    <citation type="submission" date="2017-09" db="EMBL/GenBank/DDBJ databases">
        <title>Depth-based differentiation of microbial function through sediment-hosted aquifers and enrichment of novel symbionts in the deep terrestrial subsurface.</title>
        <authorList>
            <person name="Probst A.J."/>
            <person name="Ladd B."/>
            <person name="Jarett J.K."/>
            <person name="Geller-Mcgrath D.E."/>
            <person name="Sieber C.M.K."/>
            <person name="Emerson J.B."/>
            <person name="Anantharaman K."/>
            <person name="Thomas B.C."/>
            <person name="Malmstrom R."/>
            <person name="Stieglmeier M."/>
            <person name="Klingl A."/>
            <person name="Woyke T."/>
            <person name="Ryan C.M."/>
            <person name="Banfield J.F."/>
        </authorList>
    </citation>
    <scope>NUCLEOTIDE SEQUENCE [LARGE SCALE GENOMIC DNA]</scope>
</reference>
<dbReference type="InterPro" id="IPR005750">
    <property type="entry name" value="UDP_GlcNAc_COvinyl_MurA"/>
</dbReference>
<dbReference type="AlphaFoldDB" id="A0A2H0V733"/>
<dbReference type="InterPro" id="IPR013792">
    <property type="entry name" value="RNA3'P_cycl/enolpyr_Trfase_a/b"/>
</dbReference>
<keyword evidence="7 12" id="KW-0573">Peptidoglycan synthesis</keyword>
<keyword evidence="8 12" id="KW-0131">Cell cycle</keyword>
<comment type="caution">
    <text evidence="14">The sequence shown here is derived from an EMBL/GenBank/DDBJ whole genome shotgun (WGS) entry which is preliminary data.</text>
</comment>
<dbReference type="Pfam" id="PF00275">
    <property type="entry name" value="EPSP_synthase"/>
    <property type="match status" value="1"/>
</dbReference>